<evidence type="ECO:0000256" key="4">
    <source>
        <dbReference type="ARBA" id="ARBA00022490"/>
    </source>
</evidence>
<dbReference type="CDD" id="cd02440">
    <property type="entry name" value="AdoMet_MTases"/>
    <property type="match status" value="1"/>
</dbReference>
<evidence type="ECO:0000256" key="5">
    <source>
        <dbReference type="ARBA" id="ARBA00022552"/>
    </source>
</evidence>
<keyword evidence="5" id="KW-0698">rRNA processing</keyword>
<comment type="similarity">
    <text evidence="13">Belongs to the class I-like SAM-binding methyltransferase superfamily. RsmB/NOP family.</text>
</comment>
<gene>
    <name evidence="15" type="ORF">BO222_04825</name>
</gene>
<dbReference type="InterPro" id="IPR001678">
    <property type="entry name" value="MeTrfase_RsmB-F_NOP2_dom"/>
</dbReference>
<organism evidence="15 16">
    <name type="scientific">Ileibacterium valens</name>
    <dbReference type="NCBI Taxonomy" id="1862668"/>
    <lineage>
        <taxon>Bacteria</taxon>
        <taxon>Bacillati</taxon>
        <taxon>Bacillota</taxon>
        <taxon>Erysipelotrichia</taxon>
        <taxon>Erysipelotrichales</taxon>
        <taxon>Erysipelotrichaceae</taxon>
        <taxon>Ileibacterium</taxon>
    </lineage>
</organism>
<evidence type="ECO:0000256" key="7">
    <source>
        <dbReference type="ARBA" id="ARBA00022679"/>
    </source>
</evidence>
<dbReference type="GO" id="GO:0005737">
    <property type="term" value="C:cytoplasm"/>
    <property type="evidence" value="ECO:0007669"/>
    <property type="project" value="UniProtKB-SubCell"/>
</dbReference>
<sequence>MREWLWNALCEVVLHQTYSNLYLKNHLQELPEKDRALASRIFYGTLQNYVYCKAAWQRFAKTKVSGKLQVLLTFSTYQLLFLDKVPEYAVINDAVDLVKKNSSKQASFINAILRKVTREYFDLPEDEIKALALETSLPEWLVKMWKAQYSMEEAKAFAEATLDTLPVYAAINPTNQTAASRKEIESWQKVQDGLYVYPKTSVANDPLYREGRISILDPGSYAIALYGNPSENEKVLDLCAAPGSKTMIMAEQMNNLGHIDAYDLHEHRARLIEQDMNRLHLSNISAKAADSTMIEPTKDYDLVLCDVPCTGYGVLARKPDMKLRLNPEDMDQLIPLQAKLLEKGSEAVKTGGRLVYSTCTLNKKENEKQVEKFLKNHPDFELDEQQTLYPDGNHDGFYMARMIRKK</sequence>
<dbReference type="Gene3D" id="1.10.940.10">
    <property type="entry name" value="NusB-like"/>
    <property type="match status" value="1"/>
</dbReference>
<comment type="subcellular location">
    <subcellularLocation>
        <location evidence="2">Cytoplasm</location>
    </subcellularLocation>
</comment>
<feature type="binding site" evidence="13">
    <location>
        <begin position="239"/>
        <end position="245"/>
    </location>
    <ligand>
        <name>S-adenosyl-L-methionine</name>
        <dbReference type="ChEBI" id="CHEBI:59789"/>
    </ligand>
</feature>
<dbReference type="InterPro" id="IPR023267">
    <property type="entry name" value="RCMT"/>
</dbReference>
<keyword evidence="8 13" id="KW-0949">S-adenosyl-L-methionine</keyword>
<dbReference type="GO" id="GO:0006355">
    <property type="term" value="P:regulation of DNA-templated transcription"/>
    <property type="evidence" value="ECO:0007669"/>
    <property type="project" value="InterPro"/>
</dbReference>
<comment type="caution">
    <text evidence="15">The sequence shown here is derived from an EMBL/GenBank/DDBJ whole genome shotgun (WGS) entry which is preliminary data.</text>
</comment>
<dbReference type="PROSITE" id="PS51686">
    <property type="entry name" value="SAM_MT_RSMB_NOP"/>
    <property type="match status" value="1"/>
</dbReference>
<protein>
    <recommendedName>
        <fullName evidence="3">16S rRNA (cytosine(967)-C(5))-methyltransferase</fullName>
        <ecNumber evidence="3">2.1.1.176</ecNumber>
    </recommendedName>
    <alternativeName>
        <fullName evidence="10">16S rRNA m5C967 methyltransferase</fullName>
    </alternativeName>
    <alternativeName>
        <fullName evidence="11">rRNA (cytosine-C(5)-)-methyltransferase RsmB</fullName>
    </alternativeName>
</protein>
<dbReference type="AlphaFoldDB" id="A0A1U7NGR7"/>
<evidence type="ECO:0000256" key="1">
    <source>
        <dbReference type="ARBA" id="ARBA00002724"/>
    </source>
</evidence>
<evidence type="ECO:0000256" key="10">
    <source>
        <dbReference type="ARBA" id="ARBA00030399"/>
    </source>
</evidence>
<keyword evidence="7 13" id="KW-0808">Transferase</keyword>
<evidence type="ECO:0000259" key="14">
    <source>
        <dbReference type="PROSITE" id="PS51686"/>
    </source>
</evidence>
<dbReference type="NCBIfam" id="NF011494">
    <property type="entry name" value="PRK14902.1"/>
    <property type="match status" value="1"/>
</dbReference>
<dbReference type="PANTHER" id="PTHR22807">
    <property type="entry name" value="NOP2 YEAST -RELATED NOL1/NOP2/FMU SUN DOMAIN-CONTAINING"/>
    <property type="match status" value="1"/>
</dbReference>
<dbReference type="GO" id="GO:0008649">
    <property type="term" value="F:rRNA methyltransferase activity"/>
    <property type="evidence" value="ECO:0007669"/>
    <property type="project" value="InterPro"/>
</dbReference>
<comment type="catalytic activity">
    <reaction evidence="12">
        <text>cytidine(967) in 16S rRNA + S-adenosyl-L-methionine = 5-methylcytidine(967) in 16S rRNA + S-adenosyl-L-homocysteine + H(+)</text>
        <dbReference type="Rhea" id="RHEA:42748"/>
        <dbReference type="Rhea" id="RHEA-COMP:10219"/>
        <dbReference type="Rhea" id="RHEA-COMP:10220"/>
        <dbReference type="ChEBI" id="CHEBI:15378"/>
        <dbReference type="ChEBI" id="CHEBI:57856"/>
        <dbReference type="ChEBI" id="CHEBI:59789"/>
        <dbReference type="ChEBI" id="CHEBI:74483"/>
        <dbReference type="ChEBI" id="CHEBI:82748"/>
        <dbReference type="EC" id="2.1.1.176"/>
    </reaction>
</comment>
<evidence type="ECO:0000313" key="15">
    <source>
        <dbReference type="EMBL" id="OLU40521.1"/>
    </source>
</evidence>
<dbReference type="RefSeq" id="WP_075818893.1">
    <property type="nucleotide sequence ID" value="NZ_CAPNHH010000005.1"/>
</dbReference>
<name>A0A1U7NGR7_9FIRM</name>
<accession>A0A1U7NGR7</accession>
<dbReference type="Pfam" id="PF01189">
    <property type="entry name" value="Methyltr_RsmB-F"/>
    <property type="match status" value="1"/>
</dbReference>
<dbReference type="PRINTS" id="PR02008">
    <property type="entry name" value="RCMTFAMILY"/>
</dbReference>
<keyword evidence="6 13" id="KW-0489">Methyltransferase</keyword>
<evidence type="ECO:0000256" key="6">
    <source>
        <dbReference type="ARBA" id="ARBA00022603"/>
    </source>
</evidence>
<feature type="binding site" evidence="13">
    <location>
        <position position="306"/>
    </location>
    <ligand>
        <name>S-adenosyl-L-methionine</name>
        <dbReference type="ChEBI" id="CHEBI:59789"/>
    </ligand>
</feature>
<evidence type="ECO:0000313" key="16">
    <source>
        <dbReference type="Proteomes" id="UP000186341"/>
    </source>
</evidence>
<proteinExistence type="inferred from homology"/>
<dbReference type="InterPro" id="IPR035926">
    <property type="entry name" value="NusB-like_sf"/>
</dbReference>
<dbReference type="InterPro" id="IPR049560">
    <property type="entry name" value="MeTrfase_RsmB-F_NOP2_cat"/>
</dbReference>
<dbReference type="EMBL" id="MPJW01000105">
    <property type="protein sequence ID" value="OLU40521.1"/>
    <property type="molecule type" value="Genomic_DNA"/>
</dbReference>
<dbReference type="NCBIfam" id="TIGR00563">
    <property type="entry name" value="rsmB"/>
    <property type="match status" value="1"/>
</dbReference>
<evidence type="ECO:0000256" key="9">
    <source>
        <dbReference type="ARBA" id="ARBA00022884"/>
    </source>
</evidence>
<feature type="domain" description="SAM-dependent MTase RsmB/NOP-type" evidence="14">
    <location>
        <begin position="130"/>
        <end position="406"/>
    </location>
</feature>
<dbReference type="GeneID" id="82202539"/>
<keyword evidence="9 13" id="KW-0694">RNA-binding</keyword>
<dbReference type="Gene3D" id="3.40.50.150">
    <property type="entry name" value="Vaccinia Virus protein VP39"/>
    <property type="match status" value="1"/>
</dbReference>
<dbReference type="PANTHER" id="PTHR22807:SF53">
    <property type="entry name" value="RIBOSOMAL RNA SMALL SUBUNIT METHYLTRANSFERASE B-RELATED"/>
    <property type="match status" value="1"/>
</dbReference>
<dbReference type="GO" id="GO:0003723">
    <property type="term" value="F:RNA binding"/>
    <property type="evidence" value="ECO:0007669"/>
    <property type="project" value="UniProtKB-UniRule"/>
</dbReference>
<dbReference type="SUPFAM" id="SSF53335">
    <property type="entry name" value="S-adenosyl-L-methionine-dependent methyltransferases"/>
    <property type="match status" value="1"/>
</dbReference>
<evidence type="ECO:0000256" key="8">
    <source>
        <dbReference type="ARBA" id="ARBA00022691"/>
    </source>
</evidence>
<evidence type="ECO:0000256" key="11">
    <source>
        <dbReference type="ARBA" id="ARBA00031088"/>
    </source>
</evidence>
<comment type="function">
    <text evidence="1">Specifically methylates the cytosine at position 967 (m5C967) of 16S rRNA.</text>
</comment>
<dbReference type="InterPro" id="IPR004573">
    <property type="entry name" value="rRNA_ssu_MeTfrase_B"/>
</dbReference>
<dbReference type="InterPro" id="IPR029063">
    <property type="entry name" value="SAM-dependent_MTases_sf"/>
</dbReference>
<feature type="active site" description="Nucleophile" evidence="13">
    <location>
        <position position="359"/>
    </location>
</feature>
<dbReference type="Proteomes" id="UP000186341">
    <property type="component" value="Unassembled WGS sequence"/>
</dbReference>
<evidence type="ECO:0000256" key="12">
    <source>
        <dbReference type="ARBA" id="ARBA00047283"/>
    </source>
</evidence>
<evidence type="ECO:0000256" key="13">
    <source>
        <dbReference type="PROSITE-ProRule" id="PRU01023"/>
    </source>
</evidence>
<feature type="binding site" evidence="13">
    <location>
        <position position="290"/>
    </location>
    <ligand>
        <name>S-adenosyl-L-methionine</name>
        <dbReference type="ChEBI" id="CHEBI:59789"/>
    </ligand>
</feature>
<dbReference type="InterPro" id="IPR006027">
    <property type="entry name" value="NusB_RsmB_TIM44"/>
</dbReference>
<keyword evidence="4" id="KW-0963">Cytoplasm</keyword>
<dbReference type="EC" id="2.1.1.176" evidence="3"/>
<evidence type="ECO:0000256" key="3">
    <source>
        <dbReference type="ARBA" id="ARBA00012140"/>
    </source>
</evidence>
<evidence type="ECO:0000256" key="2">
    <source>
        <dbReference type="ARBA" id="ARBA00004496"/>
    </source>
</evidence>
<dbReference type="Pfam" id="PF01029">
    <property type="entry name" value="NusB"/>
    <property type="match status" value="1"/>
</dbReference>
<feature type="binding site" evidence="13">
    <location>
        <position position="263"/>
    </location>
    <ligand>
        <name>S-adenosyl-L-methionine</name>
        <dbReference type="ChEBI" id="CHEBI:59789"/>
    </ligand>
</feature>
<dbReference type="OrthoDB" id="9810297at2"/>
<dbReference type="SUPFAM" id="SSF48013">
    <property type="entry name" value="NusB-like"/>
    <property type="match status" value="1"/>
</dbReference>
<reference evidence="15 16" key="1">
    <citation type="submission" date="2016-11" db="EMBL/GenBank/DDBJ databases">
        <title>Description of two novel members of the family Erysipelotrichaceae: Ileibacterium lipovorans gen. nov., sp. nov. and Dubosiella newyorkensis, gen. nov., sp. nov.</title>
        <authorList>
            <person name="Cox L.M."/>
            <person name="Sohn J."/>
            <person name="Tyrrell K.L."/>
            <person name="Citron D.M."/>
            <person name="Lawson P.A."/>
            <person name="Patel N.B."/>
            <person name="Iizumi T."/>
            <person name="Perez-Perez G.I."/>
            <person name="Goldstein E.J."/>
            <person name="Blaser M.J."/>
        </authorList>
    </citation>
    <scope>NUCLEOTIDE SEQUENCE [LARGE SCALE GENOMIC DNA]</scope>
    <source>
        <strain evidence="15 16">NYU-BL-A3</strain>
    </source>
</reference>
<keyword evidence="16" id="KW-1185">Reference proteome</keyword>